<dbReference type="InterPro" id="IPR008969">
    <property type="entry name" value="CarboxyPept-like_regulatory"/>
</dbReference>
<keyword evidence="1" id="KW-0645">Protease</keyword>
<keyword evidence="1" id="KW-0378">Hydrolase</keyword>
<dbReference type="Gene3D" id="2.60.40.1120">
    <property type="entry name" value="Carboxypeptidase-like, regulatory domain"/>
    <property type="match status" value="1"/>
</dbReference>
<protein>
    <submittedName>
        <fullName evidence="1">Carboxypeptidase-like regulatory domain-containing protein</fullName>
    </submittedName>
</protein>
<dbReference type="GO" id="GO:0004180">
    <property type="term" value="F:carboxypeptidase activity"/>
    <property type="evidence" value="ECO:0007669"/>
    <property type="project" value="UniProtKB-KW"/>
</dbReference>
<dbReference type="Pfam" id="PF13715">
    <property type="entry name" value="CarbopepD_reg_2"/>
    <property type="match status" value="1"/>
</dbReference>
<dbReference type="EMBL" id="CP134878">
    <property type="protein sequence ID" value="WNM19660.1"/>
    <property type="molecule type" value="Genomic_DNA"/>
</dbReference>
<proteinExistence type="predicted"/>
<accession>A0AA96EZA8</accession>
<evidence type="ECO:0000313" key="1">
    <source>
        <dbReference type="EMBL" id="WNM19660.1"/>
    </source>
</evidence>
<name>A0AA96EZA8_9FLAO</name>
<dbReference type="Proteomes" id="UP001304515">
    <property type="component" value="Chromosome"/>
</dbReference>
<dbReference type="EMBL" id="CP134890">
    <property type="protein sequence ID" value="WNM21049.1"/>
    <property type="molecule type" value="Genomic_DNA"/>
</dbReference>
<keyword evidence="1" id="KW-0121">Carboxypeptidase</keyword>
<reference evidence="1 3" key="1">
    <citation type="submission" date="2023-09" db="EMBL/GenBank/DDBJ databases">
        <title>Flavobacterium sp. a novel bacteria isolate from Pepper rhizosphere.</title>
        <authorList>
            <person name="Peng Y."/>
            <person name="Lee J."/>
        </authorList>
    </citation>
    <scope>NUCLEOTIDE SEQUENCE</scope>
    <source>
        <strain evidence="1">PMR2A8</strain>
        <strain evidence="2 3">PMTSA4</strain>
    </source>
</reference>
<accession>A0AA96EZ77</accession>
<sequence>MKIRLIFWILISCSISSFSQLKGIVLDSISGEPIPYVSIWVENENFGTTSEENGEFSIHTTSKSSRLLFNVLGYENKTLPLSESKIVKLKPTSIELKEVIISKKLETKKLEIGKTSNAIFEAFPNGPKFDLKFFPYLPSYKKTRYIKYVTLQTDSKIDNAILKLHFYTINSEGLPGEDLLVKDFIVTLRKGVFKHQIDLSNLNLTMPKNGLFVGFEKLMIEQNRTEQNYFDKNSNTYQTQKLYFPFILYGYVESNFKYTFTNGKWEKEALYNSEKNKIYQPAINLILTN</sequence>
<organism evidence="1">
    <name type="scientific">Flavobacterium capsici</name>
    <dbReference type="NCBI Taxonomy" id="3075618"/>
    <lineage>
        <taxon>Bacteria</taxon>
        <taxon>Pseudomonadati</taxon>
        <taxon>Bacteroidota</taxon>
        <taxon>Flavobacteriia</taxon>
        <taxon>Flavobacteriales</taxon>
        <taxon>Flavobacteriaceae</taxon>
        <taxon>Flavobacterium</taxon>
    </lineage>
</organism>
<dbReference type="KEGG" id="fcj:RN605_10170"/>
<dbReference type="RefSeq" id="WP_313324553.1">
    <property type="nucleotide sequence ID" value="NZ_CP134878.1"/>
</dbReference>
<gene>
    <name evidence="2" type="ORF">RN605_10170</name>
    <name evidence="1" type="ORF">RN608_03000</name>
</gene>
<dbReference type="AlphaFoldDB" id="A0AA96EZA8"/>
<evidence type="ECO:0000313" key="2">
    <source>
        <dbReference type="EMBL" id="WNM21049.1"/>
    </source>
</evidence>
<keyword evidence="3" id="KW-1185">Reference proteome</keyword>
<dbReference type="SUPFAM" id="SSF49464">
    <property type="entry name" value="Carboxypeptidase regulatory domain-like"/>
    <property type="match status" value="1"/>
</dbReference>
<evidence type="ECO:0000313" key="3">
    <source>
        <dbReference type="Proteomes" id="UP001304515"/>
    </source>
</evidence>